<dbReference type="Proteomes" id="UP000825935">
    <property type="component" value="Chromosome 11"/>
</dbReference>
<keyword evidence="3" id="KW-1185">Reference proteome</keyword>
<dbReference type="PANTHER" id="PTHR31865:SF3">
    <property type="entry name" value="PHOSPHODIESTERASE EPSILON-1, PUTATIVE (DUF1685)-RELATED"/>
    <property type="match status" value="1"/>
</dbReference>
<feature type="region of interest" description="Disordered" evidence="1">
    <location>
        <begin position="262"/>
        <end position="281"/>
    </location>
</feature>
<dbReference type="EMBL" id="CM035416">
    <property type="protein sequence ID" value="KAH7425515.1"/>
    <property type="molecule type" value="Genomic_DNA"/>
</dbReference>
<dbReference type="OrthoDB" id="1918709at2759"/>
<protein>
    <submittedName>
        <fullName evidence="2">Uncharacterized protein</fullName>
    </submittedName>
</protein>
<sequence>MPIPHLSPSTVFNSKDSMQHSKVSESGSLDLALESLSLSSSAEEKFEASSDTEDLISSSEYDSSESEVYSHPIRMLTPFDVYYAKDDDTLPVPVSAEVSSHFALSSSDHRTPSPEVVMSDSNESASSNYIRSMSWARRESRLSRAWERKRELVLQEFMNLKERAKPHLLGRSISDCGKAKKNDNLNARFLQRSASTDFSNSDKGASTRHEHHLTDHDFEELKGCIDLGFRFDQSSVTDLGETLPALEICCAIAQNLQDSPSCSYSMSPTKESPTQHSSPLLSRSWSIASAGDNPEEIKERLRHWAQAVACNARLCC</sequence>
<reference evidence="2" key="1">
    <citation type="submission" date="2021-08" db="EMBL/GenBank/DDBJ databases">
        <title>WGS assembly of Ceratopteris richardii.</title>
        <authorList>
            <person name="Marchant D.B."/>
            <person name="Chen G."/>
            <person name="Jenkins J."/>
            <person name="Shu S."/>
            <person name="Leebens-Mack J."/>
            <person name="Grimwood J."/>
            <person name="Schmutz J."/>
            <person name="Soltis P."/>
            <person name="Soltis D."/>
            <person name="Chen Z.-H."/>
        </authorList>
    </citation>
    <scope>NUCLEOTIDE SEQUENCE</scope>
    <source>
        <strain evidence="2">Whitten #5841</strain>
        <tissue evidence="2">Leaf</tissue>
    </source>
</reference>
<evidence type="ECO:0000313" key="2">
    <source>
        <dbReference type="EMBL" id="KAH7425515.1"/>
    </source>
</evidence>
<dbReference type="EMBL" id="CM035416">
    <property type="protein sequence ID" value="KAH7425514.1"/>
    <property type="molecule type" value="Genomic_DNA"/>
</dbReference>
<feature type="region of interest" description="Disordered" evidence="1">
    <location>
        <begin position="42"/>
        <end position="63"/>
    </location>
</feature>
<organism evidence="2 3">
    <name type="scientific">Ceratopteris richardii</name>
    <name type="common">Triangle waterfern</name>
    <dbReference type="NCBI Taxonomy" id="49495"/>
    <lineage>
        <taxon>Eukaryota</taxon>
        <taxon>Viridiplantae</taxon>
        <taxon>Streptophyta</taxon>
        <taxon>Embryophyta</taxon>
        <taxon>Tracheophyta</taxon>
        <taxon>Polypodiopsida</taxon>
        <taxon>Polypodiidae</taxon>
        <taxon>Polypodiales</taxon>
        <taxon>Pteridineae</taxon>
        <taxon>Pteridaceae</taxon>
        <taxon>Parkerioideae</taxon>
        <taxon>Ceratopteris</taxon>
    </lineage>
</organism>
<comment type="caution">
    <text evidence="2">The sequence shown here is derived from an EMBL/GenBank/DDBJ whole genome shotgun (WGS) entry which is preliminary data.</text>
</comment>
<accession>A0A8T2TVN9</accession>
<dbReference type="AlphaFoldDB" id="A0A8T2TVN9"/>
<proteinExistence type="predicted"/>
<gene>
    <name evidence="2" type="ORF">KP509_11G058400</name>
</gene>
<dbReference type="Pfam" id="PF07939">
    <property type="entry name" value="DUF1685"/>
    <property type="match status" value="1"/>
</dbReference>
<feature type="region of interest" description="Disordered" evidence="1">
    <location>
        <begin position="1"/>
        <end position="26"/>
    </location>
</feature>
<evidence type="ECO:0000313" key="3">
    <source>
        <dbReference type="Proteomes" id="UP000825935"/>
    </source>
</evidence>
<dbReference type="InterPro" id="IPR012881">
    <property type="entry name" value="DUF1685"/>
</dbReference>
<evidence type="ECO:0000256" key="1">
    <source>
        <dbReference type="SAM" id="MobiDB-lite"/>
    </source>
</evidence>
<dbReference type="PANTHER" id="PTHR31865">
    <property type="entry name" value="OSJNBA0071G03.3 PROTEIN"/>
    <property type="match status" value="1"/>
</dbReference>
<name>A0A8T2TVN9_CERRI</name>
<feature type="compositionally biased region" description="Polar residues" evidence="1">
    <location>
        <begin position="7"/>
        <end position="16"/>
    </location>
</feature>